<dbReference type="GO" id="GO:0008061">
    <property type="term" value="F:chitin binding"/>
    <property type="evidence" value="ECO:0007669"/>
    <property type="project" value="InterPro"/>
</dbReference>
<dbReference type="Gene3D" id="2.170.140.10">
    <property type="entry name" value="Chitin binding domain"/>
    <property type="match status" value="1"/>
</dbReference>
<proteinExistence type="predicted"/>
<name>A0A1B6BZQ4_9HEMI</name>
<dbReference type="GO" id="GO:0005576">
    <property type="term" value="C:extracellular region"/>
    <property type="evidence" value="ECO:0007669"/>
    <property type="project" value="InterPro"/>
</dbReference>
<dbReference type="SMART" id="SM00494">
    <property type="entry name" value="ChtBD2"/>
    <property type="match status" value="1"/>
</dbReference>
<dbReference type="PANTHER" id="PTHR22933:SF31">
    <property type="entry name" value="FI18007P1"/>
    <property type="match status" value="1"/>
</dbReference>
<reference evidence="3" key="1">
    <citation type="submission" date="2015-12" db="EMBL/GenBank/DDBJ databases">
        <title>De novo transcriptome assembly of four potential Pierce s Disease insect vectors from Arizona vineyards.</title>
        <authorList>
            <person name="Tassone E.E."/>
        </authorList>
    </citation>
    <scope>NUCLEOTIDE SEQUENCE</scope>
</reference>
<accession>A0A1B6BZQ4</accession>
<dbReference type="EMBL" id="GEDC01030552">
    <property type="protein sequence ID" value="JAS06746.1"/>
    <property type="molecule type" value="Transcribed_RNA"/>
</dbReference>
<feature type="non-terminal residue" evidence="3">
    <location>
        <position position="1"/>
    </location>
</feature>
<dbReference type="SUPFAM" id="SSF57625">
    <property type="entry name" value="Invertebrate chitin-binding proteins"/>
    <property type="match status" value="1"/>
</dbReference>
<evidence type="ECO:0000313" key="3">
    <source>
        <dbReference type="EMBL" id="JAS06746.1"/>
    </source>
</evidence>
<feature type="domain" description="Chitin-binding type-2" evidence="2">
    <location>
        <begin position="17"/>
        <end position="76"/>
    </location>
</feature>
<evidence type="ECO:0000259" key="2">
    <source>
        <dbReference type="PROSITE" id="PS50940"/>
    </source>
</evidence>
<gene>
    <name evidence="3" type="ORF">g.234</name>
</gene>
<feature type="non-terminal residue" evidence="3">
    <location>
        <position position="187"/>
    </location>
</feature>
<evidence type="ECO:0000256" key="1">
    <source>
        <dbReference type="SAM" id="MobiDB-lite"/>
    </source>
</evidence>
<dbReference type="InterPro" id="IPR052976">
    <property type="entry name" value="Scoloptoxin-like"/>
</dbReference>
<sequence>GEPGKDYPVYGFIPETSFTCNNKSTGYYADTEADCQVFHVCSSKLNLKESFLCPNGSIFNQELSICDWWTHASCKMLSFNHKINYTNNVDLYMKNDDLKNDGSVVASNTAFKNAFENEKFATTRNYVRSSTPQVPNAEAKYLKINSPTFLLGNKKFPIIPENKTRQTHFSERNNTSEFNLNPSGSQP</sequence>
<dbReference type="PROSITE" id="PS50940">
    <property type="entry name" value="CHIT_BIND_II"/>
    <property type="match status" value="1"/>
</dbReference>
<dbReference type="Pfam" id="PF01607">
    <property type="entry name" value="CBM_14"/>
    <property type="match status" value="1"/>
</dbReference>
<feature type="region of interest" description="Disordered" evidence="1">
    <location>
        <begin position="164"/>
        <end position="187"/>
    </location>
</feature>
<dbReference type="InterPro" id="IPR036508">
    <property type="entry name" value="Chitin-bd_dom_sf"/>
</dbReference>
<protein>
    <recommendedName>
        <fullName evidence="2">Chitin-binding type-2 domain-containing protein</fullName>
    </recommendedName>
</protein>
<organism evidence="3">
    <name type="scientific">Clastoptera arizonana</name>
    <name type="common">Arizona spittle bug</name>
    <dbReference type="NCBI Taxonomy" id="38151"/>
    <lineage>
        <taxon>Eukaryota</taxon>
        <taxon>Metazoa</taxon>
        <taxon>Ecdysozoa</taxon>
        <taxon>Arthropoda</taxon>
        <taxon>Hexapoda</taxon>
        <taxon>Insecta</taxon>
        <taxon>Pterygota</taxon>
        <taxon>Neoptera</taxon>
        <taxon>Paraneoptera</taxon>
        <taxon>Hemiptera</taxon>
        <taxon>Auchenorrhyncha</taxon>
        <taxon>Cercopoidea</taxon>
        <taxon>Clastopteridae</taxon>
        <taxon>Clastoptera</taxon>
    </lineage>
</organism>
<dbReference type="AlphaFoldDB" id="A0A1B6BZQ4"/>
<feature type="compositionally biased region" description="Polar residues" evidence="1">
    <location>
        <begin position="172"/>
        <end position="187"/>
    </location>
</feature>
<dbReference type="InterPro" id="IPR002557">
    <property type="entry name" value="Chitin-bd_dom"/>
</dbReference>
<dbReference type="PANTHER" id="PTHR22933">
    <property type="entry name" value="FI18007P1-RELATED"/>
    <property type="match status" value="1"/>
</dbReference>